<comment type="caution">
    <text evidence="2">The sequence shown here is derived from an EMBL/GenBank/DDBJ whole genome shotgun (WGS) entry which is preliminary data.</text>
</comment>
<dbReference type="AlphaFoldDB" id="V2XAM8"/>
<dbReference type="CDD" id="cd02440">
    <property type="entry name" value="AdoMet_MTases"/>
    <property type="match status" value="1"/>
</dbReference>
<dbReference type="Gene3D" id="3.40.50.150">
    <property type="entry name" value="Vaccinia Virus protein VP39"/>
    <property type="match status" value="1"/>
</dbReference>
<dbReference type="STRING" id="1381753.V2XAM8"/>
<dbReference type="PANTHER" id="PTHR43591:SF24">
    <property type="entry name" value="2-METHOXY-6-POLYPRENYL-1,4-BENZOQUINOL METHYLASE, MITOCHONDRIAL"/>
    <property type="match status" value="1"/>
</dbReference>
<dbReference type="SUPFAM" id="SSF53335">
    <property type="entry name" value="S-adenosyl-L-methionine-dependent methyltransferases"/>
    <property type="match status" value="1"/>
</dbReference>
<dbReference type="Proteomes" id="UP000017559">
    <property type="component" value="Unassembled WGS sequence"/>
</dbReference>
<gene>
    <name evidence="2" type="ORF">Moror_7223</name>
</gene>
<feature type="compositionally biased region" description="Low complexity" evidence="1">
    <location>
        <begin position="35"/>
        <end position="54"/>
    </location>
</feature>
<reference evidence="2 3" key="1">
    <citation type="journal article" date="2014" name="BMC Genomics">
        <title>Genome and secretome analysis of the hemibiotrophic fungal pathogen, Moniliophthora roreri, which causes frosty pod rot disease of cacao: mechanisms of the biotrophic and necrotrophic phases.</title>
        <authorList>
            <person name="Meinhardt L.W."/>
            <person name="Costa G.G.L."/>
            <person name="Thomazella D.P.T."/>
            <person name="Teixeira P.J.P.L."/>
            <person name="Carazzolle M.F."/>
            <person name="Schuster S.C."/>
            <person name="Carlson J.E."/>
            <person name="Guiltinan M.J."/>
            <person name="Mieczkowski P."/>
            <person name="Farmer A."/>
            <person name="Ramaraj T."/>
            <person name="Crozier J."/>
            <person name="Davis R.E."/>
            <person name="Shao J."/>
            <person name="Melnick R.L."/>
            <person name="Pereira G.A.G."/>
            <person name="Bailey B.A."/>
        </authorList>
    </citation>
    <scope>NUCLEOTIDE SEQUENCE [LARGE SCALE GENOMIC DNA]</scope>
    <source>
        <strain evidence="2 3">MCA 2997</strain>
    </source>
</reference>
<dbReference type="GO" id="GO:0008168">
    <property type="term" value="F:methyltransferase activity"/>
    <property type="evidence" value="ECO:0007669"/>
    <property type="project" value="TreeGrafter"/>
</dbReference>
<evidence type="ECO:0008006" key="4">
    <source>
        <dbReference type="Google" id="ProtNLM"/>
    </source>
</evidence>
<accession>V2XAM8</accession>
<dbReference type="OrthoDB" id="2013972at2759"/>
<organism evidence="2 3">
    <name type="scientific">Moniliophthora roreri (strain MCA 2997)</name>
    <name type="common">Cocoa frosty pod rot fungus</name>
    <name type="synonym">Crinipellis roreri</name>
    <dbReference type="NCBI Taxonomy" id="1381753"/>
    <lineage>
        <taxon>Eukaryota</taxon>
        <taxon>Fungi</taxon>
        <taxon>Dikarya</taxon>
        <taxon>Basidiomycota</taxon>
        <taxon>Agaricomycotina</taxon>
        <taxon>Agaricomycetes</taxon>
        <taxon>Agaricomycetidae</taxon>
        <taxon>Agaricales</taxon>
        <taxon>Marasmiineae</taxon>
        <taxon>Marasmiaceae</taxon>
        <taxon>Moniliophthora</taxon>
    </lineage>
</organism>
<dbReference type="HOGENOM" id="CLU_010595_5_2_1"/>
<proteinExistence type="predicted"/>
<keyword evidence="3" id="KW-1185">Reference proteome</keyword>
<feature type="region of interest" description="Disordered" evidence="1">
    <location>
        <begin position="24"/>
        <end position="67"/>
    </location>
</feature>
<name>V2XAM8_MONRO</name>
<dbReference type="EMBL" id="AWSO01000052">
    <property type="protein sequence ID" value="ESK96233.1"/>
    <property type="molecule type" value="Genomic_DNA"/>
</dbReference>
<dbReference type="Pfam" id="PF13489">
    <property type="entry name" value="Methyltransf_23"/>
    <property type="match status" value="1"/>
</dbReference>
<dbReference type="PANTHER" id="PTHR43591">
    <property type="entry name" value="METHYLTRANSFERASE"/>
    <property type="match status" value="1"/>
</dbReference>
<evidence type="ECO:0000256" key="1">
    <source>
        <dbReference type="SAM" id="MobiDB-lite"/>
    </source>
</evidence>
<protein>
    <recommendedName>
        <fullName evidence="4">S-adenosyl-L-methionine-dependent methyltransferase</fullName>
    </recommendedName>
</protein>
<sequence length="379" mass="43136">MASFSHSYHSFNTHRRYFLSNTDMESDTDDSDIGSTASFPPFSRSPSVASSRTSHNQSMRSASPAPSVASMTTSILAQIYKEEYGRGLNNYSEVYRLPADREELNRLDAQHVMFTEIMGKYAPCMDEIMANDTPGETKTILDLGCGSGSWIMEAARDYPHCGAVAVDLVPMQSVHLPANLRSEVDDINLGLEHFYGDFNVVHARLISSGIKDYEGLINHISMVLRPGGLMDLMEFDFHVYDDNYRRIELDASRIAGPWWPRWLTFLNFAARNRGGDVDAATYIHTWAARHHAFEDVQYREFWVPASPWRRDSDFQIRMGVSMRDDILSFLKSGRPLLLGSGLPEDVVDELERNAVMELNCARARYYIRLQCVFARKRRS</sequence>
<evidence type="ECO:0000313" key="3">
    <source>
        <dbReference type="Proteomes" id="UP000017559"/>
    </source>
</evidence>
<dbReference type="KEGG" id="mrr:Moror_7223"/>
<evidence type="ECO:0000313" key="2">
    <source>
        <dbReference type="EMBL" id="ESK96233.1"/>
    </source>
</evidence>
<dbReference type="InterPro" id="IPR029063">
    <property type="entry name" value="SAM-dependent_MTases_sf"/>
</dbReference>